<gene>
    <name evidence="13" type="ORF">pepv_185</name>
</gene>
<evidence type="ECO:0000256" key="4">
    <source>
        <dbReference type="ARBA" id="ARBA00022729"/>
    </source>
</evidence>
<evidence type="ECO:0000256" key="9">
    <source>
        <dbReference type="ARBA" id="ARBA00023180"/>
    </source>
</evidence>
<evidence type="ECO:0000256" key="11">
    <source>
        <dbReference type="ARBA" id="ARBA00024834"/>
    </source>
</evidence>
<evidence type="ECO:0000256" key="1">
    <source>
        <dbReference type="ARBA" id="ARBA00004192"/>
    </source>
</evidence>
<dbReference type="GO" id="GO:0030430">
    <property type="term" value="C:host cell cytoplasm"/>
    <property type="evidence" value="ECO:0007669"/>
    <property type="project" value="UniProtKB-SubCell"/>
</dbReference>
<reference evidence="13 14" key="1">
    <citation type="journal article" date="2014" name="BMC Genomics">
        <title>The complete genome sequences of poxviruses isolated from a penguin and a pigeon in South Africa and comparison to other sequenced avipoxviruses.</title>
        <authorList>
            <person name="Offerman K."/>
            <person name="Carulei O."/>
            <person name="van der Walt A.P."/>
            <person name="Douglass N."/>
            <person name="Williamson A.L."/>
        </authorList>
    </citation>
    <scope>NUCLEOTIDE SEQUENCE [LARGE SCALE GENOMIC DNA]</scope>
    <source>
        <strain evidence="13">PSan92</strain>
    </source>
</reference>
<comment type="subcellular location">
    <subcellularLocation>
        <location evidence="1">Host cytoplasm</location>
    </subcellularLocation>
    <subcellularLocation>
        <location evidence="2">Virion membrane</location>
        <topology evidence="2">Single-pass membrane protein</topology>
    </subcellularLocation>
</comment>
<keyword evidence="10" id="KW-1035">Host cytoplasm</keyword>
<evidence type="ECO:0000313" key="13">
    <source>
        <dbReference type="EMBL" id="AID46911.1"/>
    </source>
</evidence>
<dbReference type="KEGG" id="vg:19738191"/>
<dbReference type="RefSeq" id="YP_009046169.1">
    <property type="nucleotide sequence ID" value="NC_024446.1"/>
</dbReference>
<evidence type="ECO:0000256" key="5">
    <source>
        <dbReference type="ARBA" id="ARBA00022844"/>
    </source>
</evidence>
<keyword evidence="9" id="KW-0325">Glycoprotein</keyword>
<evidence type="ECO:0000256" key="6">
    <source>
        <dbReference type="ARBA" id="ARBA00022921"/>
    </source>
</evidence>
<evidence type="ECO:0000256" key="2">
    <source>
        <dbReference type="ARBA" id="ARBA00004381"/>
    </source>
</evidence>
<evidence type="ECO:0008006" key="15">
    <source>
        <dbReference type="Google" id="ProtNLM"/>
    </source>
</evidence>
<feature type="transmembrane region" description="Helical" evidence="12">
    <location>
        <begin position="6"/>
        <end position="24"/>
    </location>
</feature>
<evidence type="ECO:0000256" key="3">
    <source>
        <dbReference type="ARBA" id="ARBA00022692"/>
    </source>
</evidence>
<protein>
    <recommendedName>
        <fullName evidence="15">IMV membrane protein</fullName>
    </recommendedName>
</protein>
<organism evidence="13 14">
    <name type="scientific">Penguinpox virus</name>
    <dbReference type="NCBI Taxonomy" id="648998"/>
    <lineage>
        <taxon>Viruses</taxon>
        <taxon>Varidnaviria</taxon>
        <taxon>Bamfordvirae</taxon>
        <taxon>Nucleocytoviricota</taxon>
        <taxon>Pokkesviricetes</taxon>
        <taxon>Chitovirales</taxon>
        <taxon>Poxviridae</taxon>
        <taxon>Chordopoxvirinae</taxon>
        <taxon>Avipoxvirus</taxon>
        <taxon>Avipoxvirus penguinpox</taxon>
    </lineage>
</organism>
<evidence type="ECO:0000256" key="8">
    <source>
        <dbReference type="ARBA" id="ARBA00023136"/>
    </source>
</evidence>
<evidence type="ECO:0000256" key="12">
    <source>
        <dbReference type="SAM" id="Phobius"/>
    </source>
</evidence>
<keyword evidence="3 12" id="KW-0812">Transmembrane</keyword>
<dbReference type="Proteomes" id="UP000140838">
    <property type="component" value="Genome"/>
</dbReference>
<accession>A0A068EFH0</accession>
<name>A0A068EFH0_9POXV</name>
<keyword evidence="5" id="KW-0946">Virion</keyword>
<keyword evidence="7 12" id="KW-1133">Transmembrane helix</keyword>
<dbReference type="GO" id="GO:0055036">
    <property type="term" value="C:virion membrane"/>
    <property type="evidence" value="ECO:0007669"/>
    <property type="project" value="UniProtKB-SubCell"/>
</dbReference>
<evidence type="ECO:0000313" key="14">
    <source>
        <dbReference type="Proteomes" id="UP000140838"/>
    </source>
</evidence>
<keyword evidence="8 12" id="KW-0472">Membrane</keyword>
<sequence>MSCYSYILNSISTLAFLQVANNVIELIRHCIMHFCETRIRCNTLAFVILKILITMVIYFMIGLGLFYLAKNGTEAE</sequence>
<keyword evidence="6" id="KW-0426">Late protein</keyword>
<comment type="function">
    <text evidence="11">Envelope protein. Required for an early step in virion morphogenesis.</text>
</comment>
<dbReference type="GeneID" id="19738191"/>
<dbReference type="EMBL" id="KJ859677">
    <property type="protein sequence ID" value="AID46911.1"/>
    <property type="molecule type" value="Genomic_DNA"/>
</dbReference>
<evidence type="ECO:0000256" key="7">
    <source>
        <dbReference type="ARBA" id="ARBA00022989"/>
    </source>
</evidence>
<dbReference type="InterPro" id="IPR006920">
    <property type="entry name" value="Poxvirus_A9"/>
</dbReference>
<feature type="transmembrane region" description="Helical" evidence="12">
    <location>
        <begin position="44"/>
        <end position="69"/>
    </location>
</feature>
<evidence type="ECO:0000256" key="10">
    <source>
        <dbReference type="ARBA" id="ARBA00023200"/>
    </source>
</evidence>
<keyword evidence="14" id="KW-1185">Reference proteome</keyword>
<keyword evidence="4" id="KW-0732">Signal</keyword>
<proteinExistence type="predicted"/>
<dbReference type="Pfam" id="PF04835">
    <property type="entry name" value="Pox_A9"/>
    <property type="match status" value="1"/>
</dbReference>